<name>A0A330G8F1_ENTCL</name>
<sequence>MTPFIPNAGYQAIVLSGNAFLWLGLSSMISAAVTPCPEMHWIDDVTPQGLLRLQTLLRNTHVGQNWLVFTDAARVCDVNACLRNERVRVVADNLSLAQLSRCFSDTTFAFENAATLSYQEMRVCMLLHKGFSPVRIAKILNKSPKTIYTHKRNAMNKFCCHSLADFHRKLCLLDARSFTL</sequence>
<dbReference type="GO" id="GO:0006355">
    <property type="term" value="P:regulation of DNA-templated transcription"/>
    <property type="evidence" value="ECO:0007669"/>
    <property type="project" value="InterPro"/>
</dbReference>
<organism evidence="3 4">
    <name type="scientific">Enterobacter cloacae</name>
    <dbReference type="NCBI Taxonomy" id="550"/>
    <lineage>
        <taxon>Bacteria</taxon>
        <taxon>Pseudomonadati</taxon>
        <taxon>Pseudomonadota</taxon>
        <taxon>Gammaproteobacteria</taxon>
        <taxon>Enterobacterales</taxon>
        <taxon>Enterobacteriaceae</taxon>
        <taxon>Enterobacter</taxon>
        <taxon>Enterobacter cloacae complex</taxon>
    </lineage>
</organism>
<dbReference type="SUPFAM" id="SSF46894">
    <property type="entry name" value="C-terminal effector domain of the bipartite response regulators"/>
    <property type="match status" value="1"/>
</dbReference>
<dbReference type="SMART" id="SM00421">
    <property type="entry name" value="HTH_LUXR"/>
    <property type="match status" value="1"/>
</dbReference>
<gene>
    <name evidence="3" type="ORF">DP202_19420</name>
</gene>
<dbReference type="InterPro" id="IPR016032">
    <property type="entry name" value="Sig_transdc_resp-reg_C-effctor"/>
</dbReference>
<evidence type="ECO:0000259" key="2">
    <source>
        <dbReference type="SMART" id="SM00421"/>
    </source>
</evidence>
<dbReference type="InterPro" id="IPR036388">
    <property type="entry name" value="WH-like_DNA-bd_sf"/>
</dbReference>
<accession>A0A330G8F1</accession>
<dbReference type="AlphaFoldDB" id="A0A330G8F1"/>
<reference evidence="3 4" key="1">
    <citation type="submission" date="2018-06" db="EMBL/GenBank/DDBJ databases">
        <title>ACT-28, a chromosomally-encoded AmpC with carbapenemase activity from Enterobacter kobei.</title>
        <authorList>
            <person name="Jousset A.B."/>
            <person name="Oueslati S."/>
            <person name="Bernabeu S."/>
            <person name="Takissian J."/>
            <person name="Creton E."/>
            <person name="Vogel A."/>
            <person name="Cotellon G."/>
            <person name="Bonnin R.A."/>
            <person name="Dortet L."/>
            <person name="Naas T."/>
        </authorList>
    </citation>
    <scope>NUCLEOTIDE SEQUENCE [LARGE SCALE GENOMIC DNA]</scope>
    <source>
        <strain evidence="3 4">99B3</strain>
    </source>
</reference>
<evidence type="ECO:0000256" key="1">
    <source>
        <dbReference type="ARBA" id="ARBA00023125"/>
    </source>
</evidence>
<evidence type="ECO:0000313" key="4">
    <source>
        <dbReference type="Proteomes" id="UP000251576"/>
    </source>
</evidence>
<dbReference type="EMBL" id="QMDH01000045">
    <property type="protein sequence ID" value="RAZ63779.1"/>
    <property type="molecule type" value="Genomic_DNA"/>
</dbReference>
<keyword evidence="1" id="KW-0238">DNA-binding</keyword>
<dbReference type="Gene3D" id="1.10.10.10">
    <property type="entry name" value="Winged helix-like DNA-binding domain superfamily/Winged helix DNA-binding domain"/>
    <property type="match status" value="1"/>
</dbReference>
<proteinExistence type="predicted"/>
<dbReference type="Pfam" id="PF00196">
    <property type="entry name" value="GerE"/>
    <property type="match status" value="1"/>
</dbReference>
<feature type="domain" description="HTH luxR-type" evidence="2">
    <location>
        <begin position="113"/>
        <end position="170"/>
    </location>
</feature>
<evidence type="ECO:0000313" key="3">
    <source>
        <dbReference type="EMBL" id="RAZ63779.1"/>
    </source>
</evidence>
<dbReference type="PRINTS" id="PR00038">
    <property type="entry name" value="HTHLUXR"/>
</dbReference>
<protein>
    <submittedName>
        <fullName evidence="3">LuxR family transcriptional regulator</fullName>
    </submittedName>
</protein>
<dbReference type="InterPro" id="IPR000792">
    <property type="entry name" value="Tscrpt_reg_LuxR_C"/>
</dbReference>
<comment type="caution">
    <text evidence="3">The sequence shown here is derived from an EMBL/GenBank/DDBJ whole genome shotgun (WGS) entry which is preliminary data.</text>
</comment>
<dbReference type="GO" id="GO:0003677">
    <property type="term" value="F:DNA binding"/>
    <property type="evidence" value="ECO:0007669"/>
    <property type="project" value="UniProtKB-KW"/>
</dbReference>
<dbReference type="Proteomes" id="UP000251576">
    <property type="component" value="Unassembled WGS sequence"/>
</dbReference>
<dbReference type="RefSeq" id="WP_045327549.1">
    <property type="nucleotide sequence ID" value="NZ_CABMNQ010000045.1"/>
</dbReference>